<dbReference type="Pfam" id="PF00072">
    <property type="entry name" value="Response_reg"/>
    <property type="match status" value="1"/>
</dbReference>
<evidence type="ECO:0000256" key="7">
    <source>
        <dbReference type="ARBA" id="ARBA00023163"/>
    </source>
</evidence>
<evidence type="ECO:0000256" key="9">
    <source>
        <dbReference type="PROSITE-ProRule" id="PRU01091"/>
    </source>
</evidence>
<dbReference type="GO" id="GO:0000156">
    <property type="term" value="F:phosphorelay response regulator activity"/>
    <property type="evidence" value="ECO:0007669"/>
    <property type="project" value="TreeGrafter"/>
</dbReference>
<dbReference type="PANTHER" id="PTHR48111">
    <property type="entry name" value="REGULATOR OF RPOS"/>
    <property type="match status" value="1"/>
</dbReference>
<dbReference type="Gene3D" id="3.40.50.2300">
    <property type="match status" value="1"/>
</dbReference>
<dbReference type="NCBIfam" id="NF007977">
    <property type="entry name" value="PRK10701.1"/>
    <property type="match status" value="1"/>
</dbReference>
<keyword evidence="7" id="KW-0804">Transcription</keyword>
<sequence length="241" mass="26378">MSPRILFVEDDLELAGLIGEFLTRNGFVLHHIDRGDQVEAAIAEHKPDLLLLDIMLPGKDGLSICRDLRPGFTRPIILLTSVGSDMNQVLGLELGANDYVIKTTPPAVLLARIRAQLRQHEAQGGPAPARPSAAAPANILHFGRLVVDAANRDVKLDGHSVILSTSDFDLLWLLASHAGEILSRDTLLKALRGVEYDGLDRSIDVAVSRLRKKLGDDPNEPHKIKTVRNKGYLFVRAGWDA</sequence>
<dbReference type="PROSITE" id="PS50110">
    <property type="entry name" value="RESPONSE_REGULATORY"/>
    <property type="match status" value="1"/>
</dbReference>
<organism evidence="12 13">
    <name type="scientific">Rivihabitans pingtungensis</name>
    <dbReference type="NCBI Taxonomy" id="1054498"/>
    <lineage>
        <taxon>Bacteria</taxon>
        <taxon>Pseudomonadati</taxon>
        <taxon>Pseudomonadota</taxon>
        <taxon>Betaproteobacteria</taxon>
        <taxon>Neisseriales</taxon>
        <taxon>Aquaspirillaceae</taxon>
        <taxon>Rivihabitans</taxon>
    </lineage>
</organism>
<dbReference type="InterPro" id="IPR001867">
    <property type="entry name" value="OmpR/PhoB-type_DNA-bd"/>
</dbReference>
<dbReference type="Proteomes" id="UP000247555">
    <property type="component" value="Unassembled WGS sequence"/>
</dbReference>
<dbReference type="GO" id="GO:0032993">
    <property type="term" value="C:protein-DNA complex"/>
    <property type="evidence" value="ECO:0007669"/>
    <property type="project" value="TreeGrafter"/>
</dbReference>
<name>A0A318KNE5_9NEIS</name>
<dbReference type="InterPro" id="IPR036388">
    <property type="entry name" value="WH-like_DNA-bd_sf"/>
</dbReference>
<dbReference type="SMART" id="SM00862">
    <property type="entry name" value="Trans_reg_C"/>
    <property type="match status" value="1"/>
</dbReference>
<dbReference type="InterPro" id="IPR001789">
    <property type="entry name" value="Sig_transdc_resp-reg_receiver"/>
</dbReference>
<dbReference type="Gene3D" id="1.10.10.10">
    <property type="entry name" value="Winged helix-like DNA-binding domain superfamily/Winged helix DNA-binding domain"/>
    <property type="match status" value="1"/>
</dbReference>
<keyword evidence="5" id="KW-0805">Transcription regulation</keyword>
<comment type="subcellular location">
    <subcellularLocation>
        <location evidence="1">Cytoplasm</location>
    </subcellularLocation>
</comment>
<feature type="modified residue" description="4-aspartylphosphate" evidence="8">
    <location>
        <position position="53"/>
    </location>
</feature>
<dbReference type="SUPFAM" id="SSF46894">
    <property type="entry name" value="C-terminal effector domain of the bipartite response regulators"/>
    <property type="match status" value="1"/>
</dbReference>
<evidence type="ECO:0000256" key="5">
    <source>
        <dbReference type="ARBA" id="ARBA00023015"/>
    </source>
</evidence>
<accession>A0A318KNE5</accession>
<protein>
    <submittedName>
        <fullName evidence="12">Two-component system response regulator RstA</fullName>
    </submittedName>
</protein>
<dbReference type="RefSeq" id="WP_110390511.1">
    <property type="nucleotide sequence ID" value="NZ_QJKI01000007.1"/>
</dbReference>
<evidence type="ECO:0000256" key="2">
    <source>
        <dbReference type="ARBA" id="ARBA00022490"/>
    </source>
</evidence>
<evidence type="ECO:0000259" key="10">
    <source>
        <dbReference type="PROSITE" id="PS50110"/>
    </source>
</evidence>
<reference evidence="12 13" key="1">
    <citation type="submission" date="2018-05" db="EMBL/GenBank/DDBJ databases">
        <title>Genomic Encyclopedia of Type Strains, Phase IV (KMG-IV): sequencing the most valuable type-strain genomes for metagenomic binning, comparative biology and taxonomic classification.</title>
        <authorList>
            <person name="Goeker M."/>
        </authorList>
    </citation>
    <scope>NUCLEOTIDE SEQUENCE [LARGE SCALE GENOMIC DNA]</scope>
    <source>
        <strain evidence="12 13">DSM 29661</strain>
    </source>
</reference>
<keyword evidence="4" id="KW-0902">Two-component regulatory system</keyword>
<dbReference type="GO" id="GO:0000976">
    <property type="term" value="F:transcription cis-regulatory region binding"/>
    <property type="evidence" value="ECO:0007669"/>
    <property type="project" value="TreeGrafter"/>
</dbReference>
<keyword evidence="13" id="KW-1185">Reference proteome</keyword>
<keyword evidence="6 9" id="KW-0238">DNA-binding</keyword>
<keyword evidence="3 8" id="KW-0597">Phosphoprotein</keyword>
<dbReference type="PANTHER" id="PTHR48111:SF47">
    <property type="entry name" value="TRANSCRIPTIONAL REGULATORY PROTEIN RSTA"/>
    <property type="match status" value="1"/>
</dbReference>
<keyword evidence="2" id="KW-0963">Cytoplasm</keyword>
<feature type="domain" description="OmpR/PhoB-type" evidence="11">
    <location>
        <begin position="137"/>
        <end position="236"/>
    </location>
</feature>
<evidence type="ECO:0000256" key="1">
    <source>
        <dbReference type="ARBA" id="ARBA00004496"/>
    </source>
</evidence>
<evidence type="ECO:0000256" key="6">
    <source>
        <dbReference type="ARBA" id="ARBA00023125"/>
    </source>
</evidence>
<feature type="domain" description="Response regulatory" evidence="10">
    <location>
        <begin position="4"/>
        <end position="117"/>
    </location>
</feature>
<dbReference type="Pfam" id="PF00486">
    <property type="entry name" value="Trans_reg_C"/>
    <property type="match status" value="1"/>
</dbReference>
<dbReference type="EMBL" id="QJKI01000007">
    <property type="protein sequence ID" value="PXX79311.1"/>
    <property type="molecule type" value="Genomic_DNA"/>
</dbReference>
<dbReference type="CDD" id="cd00383">
    <property type="entry name" value="trans_reg_C"/>
    <property type="match status" value="1"/>
</dbReference>
<evidence type="ECO:0000313" key="12">
    <source>
        <dbReference type="EMBL" id="PXX79311.1"/>
    </source>
</evidence>
<dbReference type="OrthoDB" id="5295288at2"/>
<dbReference type="InterPro" id="IPR039420">
    <property type="entry name" value="WalR-like"/>
</dbReference>
<dbReference type="FunFam" id="1.10.10.10:FF:000099">
    <property type="entry name" value="Two-component system response regulator TorR"/>
    <property type="match status" value="1"/>
</dbReference>
<evidence type="ECO:0000259" key="11">
    <source>
        <dbReference type="PROSITE" id="PS51755"/>
    </source>
</evidence>
<dbReference type="PROSITE" id="PS51755">
    <property type="entry name" value="OMPR_PHOB"/>
    <property type="match status" value="1"/>
</dbReference>
<gene>
    <name evidence="12" type="ORF">DFR34_10763</name>
</gene>
<evidence type="ECO:0000313" key="13">
    <source>
        <dbReference type="Proteomes" id="UP000247555"/>
    </source>
</evidence>
<dbReference type="SMART" id="SM00448">
    <property type="entry name" value="REC"/>
    <property type="match status" value="1"/>
</dbReference>
<comment type="caution">
    <text evidence="12">The sequence shown here is derived from an EMBL/GenBank/DDBJ whole genome shotgun (WGS) entry which is preliminary data.</text>
</comment>
<dbReference type="SUPFAM" id="SSF52172">
    <property type="entry name" value="CheY-like"/>
    <property type="match status" value="1"/>
</dbReference>
<dbReference type="GO" id="GO:0006355">
    <property type="term" value="P:regulation of DNA-templated transcription"/>
    <property type="evidence" value="ECO:0007669"/>
    <property type="project" value="InterPro"/>
</dbReference>
<dbReference type="GO" id="GO:0005829">
    <property type="term" value="C:cytosol"/>
    <property type="evidence" value="ECO:0007669"/>
    <property type="project" value="TreeGrafter"/>
</dbReference>
<dbReference type="Gene3D" id="6.10.250.690">
    <property type="match status" value="1"/>
</dbReference>
<proteinExistence type="predicted"/>
<dbReference type="InterPro" id="IPR016032">
    <property type="entry name" value="Sig_transdc_resp-reg_C-effctor"/>
</dbReference>
<feature type="DNA-binding region" description="OmpR/PhoB-type" evidence="9">
    <location>
        <begin position="137"/>
        <end position="236"/>
    </location>
</feature>
<evidence type="ECO:0000256" key="8">
    <source>
        <dbReference type="PROSITE-ProRule" id="PRU00169"/>
    </source>
</evidence>
<dbReference type="AlphaFoldDB" id="A0A318KNE5"/>
<evidence type="ECO:0000256" key="3">
    <source>
        <dbReference type="ARBA" id="ARBA00022553"/>
    </source>
</evidence>
<evidence type="ECO:0000256" key="4">
    <source>
        <dbReference type="ARBA" id="ARBA00023012"/>
    </source>
</evidence>
<dbReference type="InterPro" id="IPR011006">
    <property type="entry name" value="CheY-like_superfamily"/>
</dbReference>